<evidence type="ECO:0000256" key="7">
    <source>
        <dbReference type="SAM" id="MobiDB-lite"/>
    </source>
</evidence>
<dbReference type="Pfam" id="PF12621">
    <property type="entry name" value="PHM7_ext"/>
    <property type="match status" value="1"/>
</dbReference>
<evidence type="ECO:0000313" key="13">
    <source>
        <dbReference type="Proteomes" id="UP000504637"/>
    </source>
</evidence>
<dbReference type="OrthoDB" id="1076608at2759"/>
<dbReference type="InterPro" id="IPR045122">
    <property type="entry name" value="Csc1-like"/>
</dbReference>
<evidence type="ECO:0000256" key="3">
    <source>
        <dbReference type="ARBA" id="ARBA00022448"/>
    </source>
</evidence>
<feature type="compositionally biased region" description="Basic and acidic residues" evidence="7">
    <location>
        <begin position="295"/>
        <end position="315"/>
    </location>
</feature>
<keyword evidence="6 8" id="KW-0472">Membrane</keyword>
<dbReference type="InterPro" id="IPR022257">
    <property type="entry name" value="PHM7_ext"/>
</dbReference>
<dbReference type="Pfam" id="PF14703">
    <property type="entry name" value="PHM7_cyt"/>
    <property type="match status" value="2"/>
</dbReference>
<feature type="transmembrane region" description="Helical" evidence="8">
    <location>
        <begin position="38"/>
        <end position="59"/>
    </location>
</feature>
<dbReference type="Pfam" id="PF13967">
    <property type="entry name" value="RSN1_TM"/>
    <property type="match status" value="1"/>
</dbReference>
<feature type="domain" description="10TM putative phosphate transporter extracellular tail" evidence="10">
    <location>
        <begin position="1200"/>
        <end position="1278"/>
    </location>
</feature>
<evidence type="ECO:0000256" key="2">
    <source>
        <dbReference type="ARBA" id="ARBA00007779"/>
    </source>
</evidence>
<dbReference type="PANTHER" id="PTHR13018:SF20">
    <property type="entry name" value="SPORULATION-SPECIFIC PROTEIN 75"/>
    <property type="match status" value="1"/>
</dbReference>
<feature type="transmembrane region" description="Helical" evidence="8">
    <location>
        <begin position="873"/>
        <end position="902"/>
    </location>
</feature>
<reference evidence="14" key="2">
    <citation type="submission" date="2020-04" db="EMBL/GenBank/DDBJ databases">
        <authorList>
            <consortium name="NCBI Genome Project"/>
        </authorList>
    </citation>
    <scope>NUCLEOTIDE SEQUENCE</scope>
    <source>
        <strain evidence="14">CBS 342.82</strain>
    </source>
</reference>
<keyword evidence="13" id="KW-1185">Reference proteome</keyword>
<feature type="transmembrane region" description="Helical" evidence="8">
    <location>
        <begin position="923"/>
        <end position="942"/>
    </location>
</feature>
<feature type="region of interest" description="Disordered" evidence="7">
    <location>
        <begin position="543"/>
        <end position="576"/>
    </location>
</feature>
<dbReference type="InterPro" id="IPR032880">
    <property type="entry name" value="CSC1/OSCA1-like_N"/>
</dbReference>
<comment type="similarity">
    <text evidence="2">Belongs to the CSC1 (TC 1.A.17) family.</text>
</comment>
<evidence type="ECO:0000259" key="12">
    <source>
        <dbReference type="Pfam" id="PF14703"/>
    </source>
</evidence>
<evidence type="ECO:0000259" key="10">
    <source>
        <dbReference type="Pfam" id="PF12621"/>
    </source>
</evidence>
<feature type="transmembrane region" description="Helical" evidence="8">
    <location>
        <begin position="164"/>
        <end position="183"/>
    </location>
</feature>
<keyword evidence="5 8" id="KW-1133">Transmembrane helix</keyword>
<feature type="transmembrane region" description="Helical" evidence="8">
    <location>
        <begin position="730"/>
        <end position="753"/>
    </location>
</feature>
<keyword evidence="4 8" id="KW-0812">Transmembrane</keyword>
<proteinExistence type="inferred from homology"/>
<feature type="region of interest" description="Disordered" evidence="7">
    <location>
        <begin position="424"/>
        <end position="525"/>
    </location>
</feature>
<feature type="compositionally biased region" description="Basic residues" evidence="7">
    <location>
        <begin position="281"/>
        <end position="294"/>
    </location>
</feature>
<feature type="domain" description="CSC1/OSCA1-like cytosolic" evidence="12">
    <location>
        <begin position="602"/>
        <end position="721"/>
    </location>
</feature>
<feature type="compositionally biased region" description="Basic and acidic residues" evidence="7">
    <location>
        <begin position="567"/>
        <end position="576"/>
    </location>
</feature>
<dbReference type="GeneID" id="54361393"/>
<feature type="transmembrane region" description="Helical" evidence="8">
    <location>
        <begin position="787"/>
        <end position="808"/>
    </location>
</feature>
<feature type="region of interest" description="Disordered" evidence="7">
    <location>
        <begin position="1098"/>
        <end position="1133"/>
    </location>
</feature>
<evidence type="ECO:0000259" key="11">
    <source>
        <dbReference type="Pfam" id="PF13967"/>
    </source>
</evidence>
<dbReference type="GO" id="GO:0005227">
    <property type="term" value="F:calcium-activated cation channel activity"/>
    <property type="evidence" value="ECO:0007669"/>
    <property type="project" value="InterPro"/>
</dbReference>
<keyword evidence="3" id="KW-0813">Transport</keyword>
<organism evidence="14">
    <name type="scientific">Dissoconium aciculare CBS 342.82</name>
    <dbReference type="NCBI Taxonomy" id="1314786"/>
    <lineage>
        <taxon>Eukaryota</taxon>
        <taxon>Fungi</taxon>
        <taxon>Dikarya</taxon>
        <taxon>Ascomycota</taxon>
        <taxon>Pezizomycotina</taxon>
        <taxon>Dothideomycetes</taxon>
        <taxon>Dothideomycetidae</taxon>
        <taxon>Mycosphaerellales</taxon>
        <taxon>Dissoconiaceae</taxon>
        <taxon>Dissoconium</taxon>
    </lineage>
</organism>
<reference evidence="14" key="3">
    <citation type="submission" date="2025-08" db="UniProtKB">
        <authorList>
            <consortium name="RefSeq"/>
        </authorList>
    </citation>
    <scope>IDENTIFICATION</scope>
    <source>
        <strain evidence="14">CBS 342.82</strain>
    </source>
</reference>
<dbReference type="InterPro" id="IPR003864">
    <property type="entry name" value="CSC1/OSCA1-like_7TM"/>
</dbReference>
<evidence type="ECO:0000256" key="8">
    <source>
        <dbReference type="SAM" id="Phobius"/>
    </source>
</evidence>
<evidence type="ECO:0000256" key="6">
    <source>
        <dbReference type="ARBA" id="ARBA00023136"/>
    </source>
</evidence>
<protein>
    <submittedName>
        <fullName evidence="14">DUF221-domain-containing protein</fullName>
    </submittedName>
</protein>
<comment type="subcellular location">
    <subcellularLocation>
        <location evidence="1">Membrane</location>
        <topology evidence="1">Multi-pass membrane protein</topology>
    </subcellularLocation>
</comment>
<feature type="transmembrane region" description="Helical" evidence="8">
    <location>
        <begin position="948"/>
        <end position="970"/>
    </location>
</feature>
<dbReference type="PANTHER" id="PTHR13018">
    <property type="entry name" value="PROBABLE MEMBRANE PROTEIN DUF221-RELATED"/>
    <property type="match status" value="1"/>
</dbReference>
<feature type="compositionally biased region" description="Basic and acidic residues" evidence="7">
    <location>
        <begin position="439"/>
        <end position="458"/>
    </location>
</feature>
<feature type="transmembrane region" description="Helical" evidence="8">
    <location>
        <begin position="117"/>
        <end position="136"/>
    </location>
</feature>
<feature type="transmembrane region" description="Helical" evidence="8">
    <location>
        <begin position="1014"/>
        <end position="1034"/>
    </location>
</feature>
<feature type="region of interest" description="Disordered" evidence="7">
    <location>
        <begin position="281"/>
        <end position="328"/>
    </location>
</feature>
<evidence type="ECO:0000256" key="5">
    <source>
        <dbReference type="ARBA" id="ARBA00022989"/>
    </source>
</evidence>
<feature type="transmembrane region" description="Helical" evidence="8">
    <location>
        <begin position="982"/>
        <end position="1008"/>
    </location>
</feature>
<dbReference type="RefSeq" id="XP_033463979.1">
    <property type="nucleotide sequence ID" value="XM_033603593.1"/>
</dbReference>
<evidence type="ECO:0000256" key="1">
    <source>
        <dbReference type="ARBA" id="ARBA00004141"/>
    </source>
</evidence>
<feature type="domain" description="CSC1/OSCA1-like cytosolic" evidence="12">
    <location>
        <begin position="209"/>
        <end position="290"/>
    </location>
</feature>
<dbReference type="Pfam" id="PF02714">
    <property type="entry name" value="RSN1_7TM"/>
    <property type="match status" value="1"/>
</dbReference>
<gene>
    <name evidence="14" type="ORF">K489DRAFT_375024</name>
</gene>
<dbReference type="InterPro" id="IPR027815">
    <property type="entry name" value="CSC1/OSCA1-like_cyt"/>
</dbReference>
<dbReference type="GO" id="GO:0005886">
    <property type="term" value="C:plasma membrane"/>
    <property type="evidence" value="ECO:0007669"/>
    <property type="project" value="TreeGrafter"/>
</dbReference>
<feature type="transmembrane region" description="Helical" evidence="8">
    <location>
        <begin position="828"/>
        <end position="853"/>
    </location>
</feature>
<evidence type="ECO:0000259" key="9">
    <source>
        <dbReference type="Pfam" id="PF02714"/>
    </source>
</evidence>
<dbReference type="Proteomes" id="UP000504637">
    <property type="component" value="Unplaced"/>
</dbReference>
<name>A0A6J3MGF2_9PEZI</name>
<sequence length="1287" mass="143460">MSNNSTSSGNGCDPSTFLGLLNCASSPNAAQTPNTLKASIIAAFSGFGIQFLAFILLRLRLTRIYVPRSYLVPKSQRVPQPPRGLIGWLYPIFTTTNLTLIQRCGLDAYFFLRYLRLLLKIFLPTSILVLPILLPINQTGGGDQDGLFAYSIQNVSSAGAGGKLWAHLILAVLFIFWVFYVVFTELRGYVRVRQAYLTSPQHRIRASATTVLVAGIPNKWLTFEALSGLYDVFPGGIRNIWINRNYDELSKKVKQRDSIARQLESAETSLIVLCHRKNAKAEKKRAKAQGGKRKTREEKKQDQERDDKDARKMAEGRGVSAGEQHEVSEGMQEILETERRQHEELQKSHSNNNPFGLVGQGLGAVGQGLGQFGKGFGKLGGRVIADVDNNLIKTVKGIDHMADEANTSGIPGLGASYVDDDSLYRDPTAHASDSSLTPEEAHPGRDLRSQFPKREAKEVTAGLSVQLPPQKPNPFASNRDSYHAQRVSPTGSDGVDHGLPSVNVVRPSSDTRPAESLEIQEPHAPTKHNALWSIFGNNDRSLAVPSPRPHVAESDDEFPLSADTSESNDKHDDKFSKSKMAEKVSFGKQSSTEAKIAYPEAMREDLNTIAAEEQAVWRNYISEKDRATKRLPIRPWLFALPFMGKKVDKIYYLRGELARLNTEIEADQNETERFPLMNSAFIQFNHQIAAHMCCQSLNHHAPLQMAPRIVEISPGDVIWDNMAVKWWERYLRFFLVLLACAGMTVLWAAPVAFTSVLNKVTTLSGVSPWLTDIANSSSVATSIIQGVLPPVLLSLILLLAPLIFRALITQQGVPTGTIRELGVQKWYFAFLFILVFLLVSLVNGITTFLNAIADNPISVPSALAQNLPGAATYFYSYLIVQALGNSAGALLQTFTLFMWFVWASIADSTARDKFKRQTQLSTVEWGSFFPVFTNFAVIGIIYSMIAPLILVFMLFIFALFWIVYRFNVLYVNAQQTDTGGRLFPVAINQLFVGIYFLELCLIGLFFTLTTGSSFPQGGIMIAMLIITAVYQILLNSAFAPFFEYLPITLEDEAVMRDAEFARIQAAKFNHSSDADKEEFEEGLTEIERHERKLRLWRSSEEKRSAEDPVEGTPVLDGRSGSAPKTLASLPIDQKNAWHTRARQPFTAEGLRKVGPDAVARLRYLADGKRREPQHDTEAQKSIGDVLYGDFAEDLEDLAPEDRDLLVRYAFQHSALRARRPVVWIPRDKLGVSDDEIRRTKQMSTVEVDSQQKTAIWMSNDGTALDHKGRVVFRKSPPDFSNVDLVVL</sequence>
<evidence type="ECO:0000313" key="14">
    <source>
        <dbReference type="RefSeq" id="XP_033463979.1"/>
    </source>
</evidence>
<reference evidence="14" key="1">
    <citation type="submission" date="2020-01" db="EMBL/GenBank/DDBJ databases">
        <authorList>
            <consortium name="DOE Joint Genome Institute"/>
            <person name="Haridas S."/>
            <person name="Albert R."/>
            <person name="Binder M."/>
            <person name="Bloem J."/>
            <person name="Labutti K."/>
            <person name="Salamov A."/>
            <person name="Andreopoulos B."/>
            <person name="Baker S.E."/>
            <person name="Barry K."/>
            <person name="Bills G."/>
            <person name="Bluhm B.H."/>
            <person name="Cannon C."/>
            <person name="Castanera R."/>
            <person name="Culley D.E."/>
            <person name="Daum C."/>
            <person name="Ezra D."/>
            <person name="Gonzalez J.B."/>
            <person name="Henrissat B."/>
            <person name="Kuo A."/>
            <person name="Liang C."/>
            <person name="Lipzen A."/>
            <person name="Lutzoni F."/>
            <person name="Magnuson J."/>
            <person name="Mondo S."/>
            <person name="Nolan M."/>
            <person name="Ohm R."/>
            <person name="Pangilinan J."/>
            <person name="Park H.-J."/>
            <person name="Ramirez L."/>
            <person name="Alfaro M."/>
            <person name="Sun H."/>
            <person name="Tritt A."/>
            <person name="Yoshinaga Y."/>
            <person name="Zwiers L.-H."/>
            <person name="Turgeon B.G."/>
            <person name="Goodwin S.B."/>
            <person name="Spatafora J.W."/>
            <person name="Crous P.W."/>
            <person name="Grigoriev I.V."/>
        </authorList>
    </citation>
    <scope>NUCLEOTIDE SEQUENCE</scope>
    <source>
        <strain evidence="14">CBS 342.82</strain>
    </source>
</reference>
<feature type="domain" description="CSC1/OSCA1-like N-terminal transmembrane" evidence="11">
    <location>
        <begin position="37"/>
        <end position="185"/>
    </location>
</feature>
<feature type="domain" description="CSC1/OSCA1-like 7TM region" evidence="9">
    <location>
        <begin position="733"/>
        <end position="1005"/>
    </location>
</feature>
<accession>A0A6J3MGF2</accession>
<evidence type="ECO:0000256" key="4">
    <source>
        <dbReference type="ARBA" id="ARBA00022692"/>
    </source>
</evidence>